<evidence type="ECO:0000313" key="2">
    <source>
        <dbReference type="EMBL" id="CAG8852696.1"/>
    </source>
</evidence>
<proteinExistence type="predicted"/>
<protein>
    <submittedName>
        <fullName evidence="2">29892_t:CDS:1</fullName>
    </submittedName>
</protein>
<keyword evidence="3" id="KW-1185">Reference proteome</keyword>
<evidence type="ECO:0000313" key="3">
    <source>
        <dbReference type="Proteomes" id="UP000789901"/>
    </source>
</evidence>
<feature type="region of interest" description="Disordered" evidence="1">
    <location>
        <begin position="30"/>
        <end position="51"/>
    </location>
</feature>
<organism evidence="2 3">
    <name type="scientific">Gigaspora margarita</name>
    <dbReference type="NCBI Taxonomy" id="4874"/>
    <lineage>
        <taxon>Eukaryota</taxon>
        <taxon>Fungi</taxon>
        <taxon>Fungi incertae sedis</taxon>
        <taxon>Mucoromycota</taxon>
        <taxon>Glomeromycotina</taxon>
        <taxon>Glomeromycetes</taxon>
        <taxon>Diversisporales</taxon>
        <taxon>Gigasporaceae</taxon>
        <taxon>Gigaspora</taxon>
    </lineage>
</organism>
<evidence type="ECO:0000256" key="1">
    <source>
        <dbReference type="SAM" id="MobiDB-lite"/>
    </source>
</evidence>
<dbReference type="EMBL" id="CAJVQB010115314">
    <property type="protein sequence ID" value="CAG8852696.1"/>
    <property type="molecule type" value="Genomic_DNA"/>
</dbReference>
<reference evidence="2 3" key="1">
    <citation type="submission" date="2021-06" db="EMBL/GenBank/DDBJ databases">
        <authorList>
            <person name="Kallberg Y."/>
            <person name="Tangrot J."/>
            <person name="Rosling A."/>
        </authorList>
    </citation>
    <scope>NUCLEOTIDE SEQUENCE [LARGE SCALE GENOMIC DNA]</scope>
    <source>
        <strain evidence="2 3">120-4 pot B 10/14</strain>
    </source>
</reference>
<feature type="non-terminal residue" evidence="2">
    <location>
        <position position="1"/>
    </location>
</feature>
<name>A0ABN7XCW7_GIGMA</name>
<dbReference type="Proteomes" id="UP000789901">
    <property type="component" value="Unassembled WGS sequence"/>
</dbReference>
<accession>A0ABN7XCW7</accession>
<gene>
    <name evidence="2" type="ORF">GMARGA_LOCUS41517</name>
</gene>
<sequence>FAQVRENFQTYSKPEKDAFITAQLLNTSGGETSLSKRLKNKERTNQRNFYR</sequence>
<comment type="caution">
    <text evidence="2">The sequence shown here is derived from an EMBL/GenBank/DDBJ whole genome shotgun (WGS) entry which is preliminary data.</text>
</comment>